<organism evidence="1 2">
    <name type="scientific">Caulobacter flavus</name>
    <dbReference type="NCBI Taxonomy" id="1679497"/>
    <lineage>
        <taxon>Bacteria</taxon>
        <taxon>Pseudomonadati</taxon>
        <taxon>Pseudomonadota</taxon>
        <taxon>Alphaproteobacteria</taxon>
        <taxon>Caulobacterales</taxon>
        <taxon>Caulobacteraceae</taxon>
        <taxon>Caulobacter</taxon>
    </lineage>
</organism>
<dbReference type="RefSeq" id="WP_101714442.1">
    <property type="nucleotide sequence ID" value="NZ_PJRQ01000040.1"/>
</dbReference>
<dbReference type="AlphaFoldDB" id="A0A2N5CPM5"/>
<comment type="caution">
    <text evidence="1">The sequence shown here is derived from an EMBL/GenBank/DDBJ whole genome shotgun (WGS) entry which is preliminary data.</text>
</comment>
<gene>
    <name evidence="1" type="ORF">CFHF_18365</name>
</gene>
<name>A0A2N5CPM5_9CAUL</name>
<evidence type="ECO:0000313" key="2">
    <source>
        <dbReference type="Proteomes" id="UP000234483"/>
    </source>
</evidence>
<accession>A0A2N5CPM5</accession>
<proteinExistence type="predicted"/>
<evidence type="ECO:0000313" key="1">
    <source>
        <dbReference type="EMBL" id="PLR09110.1"/>
    </source>
</evidence>
<reference evidence="1 2" key="1">
    <citation type="submission" date="2017-12" db="EMBL/GenBank/DDBJ databases">
        <title>The genome sequence of Caulobacter flavus CGMCC1 15093.</title>
        <authorList>
            <person name="Gao J."/>
            <person name="Mao X."/>
            <person name="Sun J."/>
        </authorList>
    </citation>
    <scope>NUCLEOTIDE SEQUENCE [LARGE SCALE GENOMIC DNA]</scope>
    <source>
        <strain evidence="1 2">CGMCC1 15093</strain>
    </source>
</reference>
<protein>
    <submittedName>
        <fullName evidence="1">Uncharacterized protein</fullName>
    </submittedName>
</protein>
<dbReference type="EMBL" id="PJRQ01000040">
    <property type="protein sequence ID" value="PLR09110.1"/>
    <property type="molecule type" value="Genomic_DNA"/>
</dbReference>
<dbReference type="Proteomes" id="UP000234483">
    <property type="component" value="Unassembled WGS sequence"/>
</dbReference>
<sequence>MSDASSFLPTSFNPVEEEVFGKAYSKTCDLKHFDDVRAWAHQHVRETGHAVELHFGYDVRDDHWLSRLSYERLAELEALQADPEAARTLAARLLGDPDKS</sequence>